<evidence type="ECO:0000313" key="3">
    <source>
        <dbReference type="Proteomes" id="UP001589896"/>
    </source>
</evidence>
<sequence>MTTATASPIVTPVQHGASPISVLRLHYAKRSMMFGVPLYILLGVLAFSAIISLIFWRAGSQIGSEEWITGSRNNQGMLWAFIGFMVYMGVQSVATTFPLGLSLGSTRRSFTLGTLLTHVALAAYLAAITAVVFLLEIATNHWFVGFYLTDVIILGDGDLGRLLAIQFLSVLTSLSIGAAFAAVWVRFGNRGTTLMGLGLGIVLAAALVLLVPYMPQIAEAFQLWWLAVAAVVVIALSALAQYLCLRRASVR</sequence>
<feature type="transmembrane region" description="Helical" evidence="1">
    <location>
        <begin position="115"/>
        <end position="143"/>
    </location>
</feature>
<gene>
    <name evidence="2" type="ORF">ACFFGH_24135</name>
</gene>
<feature type="transmembrane region" description="Helical" evidence="1">
    <location>
        <begin position="34"/>
        <end position="56"/>
    </location>
</feature>
<dbReference type="Proteomes" id="UP001589896">
    <property type="component" value="Unassembled WGS sequence"/>
</dbReference>
<keyword evidence="3" id="KW-1185">Reference proteome</keyword>
<keyword evidence="1" id="KW-0472">Membrane</keyword>
<organism evidence="2 3">
    <name type="scientific">Lysobacter korlensis</name>
    <dbReference type="NCBI Taxonomy" id="553636"/>
    <lineage>
        <taxon>Bacteria</taxon>
        <taxon>Pseudomonadati</taxon>
        <taxon>Pseudomonadota</taxon>
        <taxon>Gammaproteobacteria</taxon>
        <taxon>Lysobacterales</taxon>
        <taxon>Lysobacteraceae</taxon>
        <taxon>Lysobacter</taxon>
    </lineage>
</organism>
<accession>A0ABV6RVB6</accession>
<feature type="transmembrane region" description="Helical" evidence="1">
    <location>
        <begin position="223"/>
        <end position="245"/>
    </location>
</feature>
<evidence type="ECO:0000313" key="2">
    <source>
        <dbReference type="EMBL" id="MFC0680931.1"/>
    </source>
</evidence>
<evidence type="ECO:0008006" key="4">
    <source>
        <dbReference type="Google" id="ProtNLM"/>
    </source>
</evidence>
<comment type="caution">
    <text evidence="2">The sequence shown here is derived from an EMBL/GenBank/DDBJ whole genome shotgun (WGS) entry which is preliminary data.</text>
</comment>
<feature type="transmembrane region" description="Helical" evidence="1">
    <location>
        <begin position="76"/>
        <end position="103"/>
    </location>
</feature>
<keyword evidence="1" id="KW-1133">Transmembrane helix</keyword>
<proteinExistence type="predicted"/>
<name>A0ABV6RVB6_9GAMM</name>
<dbReference type="RefSeq" id="WP_386673094.1">
    <property type="nucleotide sequence ID" value="NZ_JBHLTG010000006.1"/>
</dbReference>
<reference evidence="2 3" key="1">
    <citation type="submission" date="2024-09" db="EMBL/GenBank/DDBJ databases">
        <authorList>
            <person name="Sun Q."/>
            <person name="Mori K."/>
        </authorList>
    </citation>
    <scope>NUCLEOTIDE SEQUENCE [LARGE SCALE GENOMIC DNA]</scope>
    <source>
        <strain evidence="2 3">KCTC 23076</strain>
    </source>
</reference>
<protein>
    <recommendedName>
        <fullName evidence="4">ABC transporter permease</fullName>
    </recommendedName>
</protein>
<keyword evidence="1" id="KW-0812">Transmembrane</keyword>
<dbReference type="EMBL" id="JBHLTG010000006">
    <property type="protein sequence ID" value="MFC0680931.1"/>
    <property type="molecule type" value="Genomic_DNA"/>
</dbReference>
<feature type="transmembrane region" description="Helical" evidence="1">
    <location>
        <begin position="163"/>
        <end position="185"/>
    </location>
</feature>
<evidence type="ECO:0000256" key="1">
    <source>
        <dbReference type="SAM" id="Phobius"/>
    </source>
</evidence>
<feature type="transmembrane region" description="Helical" evidence="1">
    <location>
        <begin position="192"/>
        <end position="211"/>
    </location>
</feature>